<dbReference type="AlphaFoldDB" id="A0A318YV32"/>
<dbReference type="RefSeq" id="XP_025483747.1">
    <property type="nucleotide sequence ID" value="XM_025626533.1"/>
</dbReference>
<dbReference type="OrthoDB" id="3687641at2759"/>
<keyword evidence="5" id="KW-1185">Reference proteome</keyword>
<comment type="similarity">
    <text evidence="2">Belongs to the ustYa family.</text>
</comment>
<accession>A0A318YV32</accession>
<reference evidence="4" key="1">
    <citation type="submission" date="2016-12" db="EMBL/GenBank/DDBJ databases">
        <title>The genomes of Aspergillus section Nigri reveals drivers in fungal speciation.</title>
        <authorList>
            <consortium name="DOE Joint Genome Institute"/>
            <person name="Vesth T.C."/>
            <person name="Nybo J."/>
            <person name="Theobald S."/>
            <person name="Brandl J."/>
            <person name="Frisvad J.C."/>
            <person name="Nielsen K.F."/>
            <person name="Lyhne E.K."/>
            <person name="Kogle M.E."/>
            <person name="Kuo A."/>
            <person name="Riley R."/>
            <person name="Clum A."/>
            <person name="Nolan M."/>
            <person name="Lipzen A."/>
            <person name="Salamov A."/>
            <person name="Henrissat B."/>
            <person name="Wiebenga A."/>
            <person name="De Vries R.P."/>
            <person name="Grigoriev I.V."/>
            <person name="Mortensen U.H."/>
            <person name="Andersen M.R."/>
            <person name="Baker S.E."/>
        </authorList>
    </citation>
    <scope>NUCLEOTIDE SEQUENCE [LARGE SCALE GENOMIC DNA]</scope>
    <source>
        <strain evidence="4">CBS 115656</strain>
    </source>
</reference>
<dbReference type="EMBL" id="KZ821448">
    <property type="protein sequence ID" value="PYH38269.1"/>
    <property type="molecule type" value="Genomic_DNA"/>
</dbReference>
<dbReference type="InterPro" id="IPR021765">
    <property type="entry name" value="UstYa-like"/>
</dbReference>
<evidence type="ECO:0008006" key="6">
    <source>
        <dbReference type="Google" id="ProtNLM"/>
    </source>
</evidence>
<dbReference type="Proteomes" id="UP000247647">
    <property type="component" value="Unassembled WGS sequence"/>
</dbReference>
<evidence type="ECO:0000256" key="2">
    <source>
        <dbReference type="ARBA" id="ARBA00035112"/>
    </source>
</evidence>
<keyword evidence="3" id="KW-0472">Membrane</keyword>
<sequence>MQASRGSYKPLVDEALRVSGNASPRILSKQSWMMHGTLLLFSLSLFTLSLVIAPAPSPCTEMAWSPVVDAVEVKPTRYNVTFGIPSRYPSRFVDTPGSDAVDAEWELFTKNPSLDGRQGTLAVDRDTAKRLPLASNPEWLNSLIPVGDGDQGQVKYMATLELFHHLHCLNMLRKASHSNYYSEADLNNQMLRGHLDHCTETLREVLMCNAGVGLIMFHWVEGLNDPYPDYNTYHQCRDYDAVLDWALKNTVPLRSPVSRKPEDYATNEPLF</sequence>
<organism evidence="4 5">
    <name type="scientific">Aspergillus neoniger (strain CBS 115656)</name>
    <dbReference type="NCBI Taxonomy" id="1448310"/>
    <lineage>
        <taxon>Eukaryota</taxon>
        <taxon>Fungi</taxon>
        <taxon>Dikarya</taxon>
        <taxon>Ascomycota</taxon>
        <taxon>Pezizomycotina</taxon>
        <taxon>Eurotiomycetes</taxon>
        <taxon>Eurotiomycetidae</taxon>
        <taxon>Eurotiales</taxon>
        <taxon>Aspergillaceae</taxon>
        <taxon>Aspergillus</taxon>
        <taxon>Aspergillus subgen. Circumdati</taxon>
    </lineage>
</organism>
<feature type="transmembrane region" description="Helical" evidence="3">
    <location>
        <begin position="32"/>
        <end position="53"/>
    </location>
</feature>
<dbReference type="GO" id="GO:0043386">
    <property type="term" value="P:mycotoxin biosynthetic process"/>
    <property type="evidence" value="ECO:0007669"/>
    <property type="project" value="InterPro"/>
</dbReference>
<dbReference type="PANTHER" id="PTHR33365:SF4">
    <property type="entry name" value="CYCLOCHLOROTINE BIOSYNTHESIS PROTEIN O"/>
    <property type="match status" value="1"/>
</dbReference>
<dbReference type="PANTHER" id="PTHR33365">
    <property type="entry name" value="YALI0B05434P"/>
    <property type="match status" value="1"/>
</dbReference>
<keyword evidence="3" id="KW-0812">Transmembrane</keyword>
<evidence type="ECO:0000313" key="5">
    <source>
        <dbReference type="Proteomes" id="UP000247647"/>
    </source>
</evidence>
<gene>
    <name evidence="4" type="ORF">BO87DRAFT_412890</name>
</gene>
<keyword evidence="3" id="KW-1133">Transmembrane helix</keyword>
<dbReference type="GeneID" id="37128989"/>
<evidence type="ECO:0000256" key="1">
    <source>
        <dbReference type="ARBA" id="ARBA00004685"/>
    </source>
</evidence>
<proteinExistence type="inferred from homology"/>
<evidence type="ECO:0000313" key="4">
    <source>
        <dbReference type="EMBL" id="PYH38269.1"/>
    </source>
</evidence>
<dbReference type="Pfam" id="PF11807">
    <property type="entry name" value="UstYa"/>
    <property type="match status" value="1"/>
</dbReference>
<protein>
    <recommendedName>
        <fullName evidence="6">Tat pathway signal sequence</fullName>
    </recommendedName>
</protein>
<comment type="pathway">
    <text evidence="1">Mycotoxin biosynthesis.</text>
</comment>
<name>A0A318YV32_ASPNB</name>
<evidence type="ECO:0000256" key="3">
    <source>
        <dbReference type="SAM" id="Phobius"/>
    </source>
</evidence>